<dbReference type="EMBL" id="BGZK01000448">
    <property type="protein sequence ID" value="GBP44196.1"/>
    <property type="molecule type" value="Genomic_DNA"/>
</dbReference>
<sequence length="140" mass="15676">MLGDTLQGGRVGALGGGASARRTGCIRKNLPPPTRLRVAPDMPTDQHRRVRKAREAAFFGPGWPRRLYYCLDLTRILLINVYAIEIQVYCYKRSKNSWVSTRTELRVKDSKIAHSHTRSRVLLTIVITDTVPEAGSDGLT</sequence>
<gene>
    <name evidence="1" type="ORF">EVAR_31640_1</name>
</gene>
<evidence type="ECO:0000313" key="2">
    <source>
        <dbReference type="Proteomes" id="UP000299102"/>
    </source>
</evidence>
<accession>A0A4C1VY44</accession>
<name>A0A4C1VY44_EUMVA</name>
<dbReference type="Proteomes" id="UP000299102">
    <property type="component" value="Unassembled WGS sequence"/>
</dbReference>
<comment type="caution">
    <text evidence="1">The sequence shown here is derived from an EMBL/GenBank/DDBJ whole genome shotgun (WGS) entry which is preliminary data.</text>
</comment>
<organism evidence="1 2">
    <name type="scientific">Eumeta variegata</name>
    <name type="common">Bagworm moth</name>
    <name type="synonym">Eumeta japonica</name>
    <dbReference type="NCBI Taxonomy" id="151549"/>
    <lineage>
        <taxon>Eukaryota</taxon>
        <taxon>Metazoa</taxon>
        <taxon>Ecdysozoa</taxon>
        <taxon>Arthropoda</taxon>
        <taxon>Hexapoda</taxon>
        <taxon>Insecta</taxon>
        <taxon>Pterygota</taxon>
        <taxon>Neoptera</taxon>
        <taxon>Endopterygota</taxon>
        <taxon>Lepidoptera</taxon>
        <taxon>Glossata</taxon>
        <taxon>Ditrysia</taxon>
        <taxon>Tineoidea</taxon>
        <taxon>Psychidae</taxon>
        <taxon>Oiketicinae</taxon>
        <taxon>Eumeta</taxon>
    </lineage>
</organism>
<protein>
    <submittedName>
        <fullName evidence="1">Uncharacterized protein</fullName>
    </submittedName>
</protein>
<dbReference type="AlphaFoldDB" id="A0A4C1VY44"/>
<reference evidence="1 2" key="1">
    <citation type="journal article" date="2019" name="Commun. Biol.">
        <title>The bagworm genome reveals a unique fibroin gene that provides high tensile strength.</title>
        <authorList>
            <person name="Kono N."/>
            <person name="Nakamura H."/>
            <person name="Ohtoshi R."/>
            <person name="Tomita M."/>
            <person name="Numata K."/>
            <person name="Arakawa K."/>
        </authorList>
    </citation>
    <scope>NUCLEOTIDE SEQUENCE [LARGE SCALE GENOMIC DNA]</scope>
</reference>
<proteinExistence type="predicted"/>
<evidence type="ECO:0000313" key="1">
    <source>
        <dbReference type="EMBL" id="GBP44196.1"/>
    </source>
</evidence>
<keyword evidence="2" id="KW-1185">Reference proteome</keyword>